<evidence type="ECO:0000313" key="1">
    <source>
        <dbReference type="EMBL" id="GBP84961.1"/>
    </source>
</evidence>
<organism evidence="1 2">
    <name type="scientific">Eumeta variegata</name>
    <name type="common">Bagworm moth</name>
    <name type="synonym">Eumeta japonica</name>
    <dbReference type="NCBI Taxonomy" id="151549"/>
    <lineage>
        <taxon>Eukaryota</taxon>
        <taxon>Metazoa</taxon>
        <taxon>Ecdysozoa</taxon>
        <taxon>Arthropoda</taxon>
        <taxon>Hexapoda</taxon>
        <taxon>Insecta</taxon>
        <taxon>Pterygota</taxon>
        <taxon>Neoptera</taxon>
        <taxon>Endopterygota</taxon>
        <taxon>Lepidoptera</taxon>
        <taxon>Glossata</taxon>
        <taxon>Ditrysia</taxon>
        <taxon>Tineoidea</taxon>
        <taxon>Psychidae</taxon>
        <taxon>Oiketicinae</taxon>
        <taxon>Eumeta</taxon>
    </lineage>
</organism>
<proteinExistence type="predicted"/>
<dbReference type="EMBL" id="BGZK01001709">
    <property type="protein sequence ID" value="GBP84961.1"/>
    <property type="molecule type" value="Genomic_DNA"/>
</dbReference>
<dbReference type="AlphaFoldDB" id="A0A4C1Z7Z0"/>
<keyword evidence="2" id="KW-1185">Reference proteome</keyword>
<reference evidence="1 2" key="1">
    <citation type="journal article" date="2019" name="Commun. Biol.">
        <title>The bagworm genome reveals a unique fibroin gene that provides high tensile strength.</title>
        <authorList>
            <person name="Kono N."/>
            <person name="Nakamura H."/>
            <person name="Ohtoshi R."/>
            <person name="Tomita M."/>
            <person name="Numata K."/>
            <person name="Arakawa K."/>
        </authorList>
    </citation>
    <scope>NUCLEOTIDE SEQUENCE [LARGE SCALE GENOMIC DNA]</scope>
</reference>
<comment type="caution">
    <text evidence="1">The sequence shown here is derived from an EMBL/GenBank/DDBJ whole genome shotgun (WGS) entry which is preliminary data.</text>
</comment>
<accession>A0A4C1Z7Z0</accession>
<gene>
    <name evidence="1" type="ORF">EVAR_39369_1</name>
</gene>
<protein>
    <submittedName>
        <fullName evidence="1">Uncharacterized protein</fullName>
    </submittedName>
</protein>
<dbReference type="Proteomes" id="UP000299102">
    <property type="component" value="Unassembled WGS sequence"/>
</dbReference>
<sequence length="229" mass="24750">MSFNTHTTTAHITDFIGASLPDACTTTCNNIQHGQSVFEAFTLTFAQHASTEFASPFLLDYSEASKGGNFNSLLNARCGGLFPPLILTSTRSPTIRYPIPFQEAGNVLVMLLVLRGSMGDGDLSRYSLMSSSGGVRDPRGIYETGQRVMEDARTGPFCELGLRNHKSADGPGGGFVNSTLNYKKFLRPCARLGFSFGRSRPWLGRALVRCRLCSPPPPTSTGAQSLVSR</sequence>
<name>A0A4C1Z7Z0_EUMVA</name>
<evidence type="ECO:0000313" key="2">
    <source>
        <dbReference type="Proteomes" id="UP000299102"/>
    </source>
</evidence>